<proteinExistence type="predicted"/>
<protein>
    <submittedName>
        <fullName evidence="2">Uncharacterized protein</fullName>
    </submittedName>
</protein>
<comment type="caution">
    <text evidence="2">The sequence shown here is derived from an EMBL/GenBank/DDBJ whole genome shotgun (WGS) entry which is preliminary data.</text>
</comment>
<dbReference type="Proteomes" id="UP000799776">
    <property type="component" value="Unassembled WGS sequence"/>
</dbReference>
<sequence length="299" mass="32943">MTLGLSNGSLRVSALIQGLEQSDDTSARENCIGFLFVSQLALMSIWAPPLRVAAARTSSRLTSRLTSKAILERTPTMPRVTRAKTTSARQDAAKAPSAAREAKGSHLYTDDNPATTIQGTGFKDAAAALKTLDLIAKRSLTYQLQTVNTLFHRASHHPHQTEGIEEATAVFREWLDETHPTAKAELRGGGGFKPLLSKKVVQKHLERIKDEVGGEAATFAETYVGLAARKRLANLLTDETKPAEADWERKRYDALCELVDEGKEWDGAELWEDGKGKRATRKHLELMAWAWSPVDGRKL</sequence>
<keyword evidence="3" id="KW-1185">Reference proteome</keyword>
<dbReference type="AlphaFoldDB" id="A0A9P4LVJ9"/>
<evidence type="ECO:0000313" key="2">
    <source>
        <dbReference type="EMBL" id="KAF2084181.1"/>
    </source>
</evidence>
<name>A0A9P4LVJ9_9PEZI</name>
<gene>
    <name evidence="2" type="ORF">K490DRAFT_68965</name>
</gene>
<dbReference type="OrthoDB" id="8188991at2759"/>
<reference evidence="2" key="1">
    <citation type="journal article" date="2020" name="Stud. Mycol.">
        <title>101 Dothideomycetes genomes: a test case for predicting lifestyles and emergence of pathogens.</title>
        <authorList>
            <person name="Haridas S."/>
            <person name="Albert R."/>
            <person name="Binder M."/>
            <person name="Bloem J."/>
            <person name="Labutti K."/>
            <person name="Salamov A."/>
            <person name="Andreopoulos B."/>
            <person name="Baker S."/>
            <person name="Barry K."/>
            <person name="Bills G."/>
            <person name="Bluhm B."/>
            <person name="Cannon C."/>
            <person name="Castanera R."/>
            <person name="Culley D."/>
            <person name="Daum C."/>
            <person name="Ezra D."/>
            <person name="Gonzalez J."/>
            <person name="Henrissat B."/>
            <person name="Kuo A."/>
            <person name="Liang C."/>
            <person name="Lipzen A."/>
            <person name="Lutzoni F."/>
            <person name="Magnuson J."/>
            <person name="Mondo S."/>
            <person name="Nolan M."/>
            <person name="Ohm R."/>
            <person name="Pangilinan J."/>
            <person name="Park H.-J."/>
            <person name="Ramirez L."/>
            <person name="Alfaro M."/>
            <person name="Sun H."/>
            <person name="Tritt A."/>
            <person name="Yoshinaga Y."/>
            <person name="Zwiers L.-H."/>
            <person name="Turgeon B."/>
            <person name="Goodwin S."/>
            <person name="Spatafora J."/>
            <person name="Crous P."/>
            <person name="Grigoriev I."/>
        </authorList>
    </citation>
    <scope>NUCLEOTIDE SEQUENCE</scope>
    <source>
        <strain evidence="2">CBS 121410</strain>
    </source>
</reference>
<accession>A0A9P4LVJ9</accession>
<evidence type="ECO:0000313" key="3">
    <source>
        <dbReference type="Proteomes" id="UP000799776"/>
    </source>
</evidence>
<dbReference type="EMBL" id="ML978744">
    <property type="protein sequence ID" value="KAF2084181.1"/>
    <property type="molecule type" value="Genomic_DNA"/>
</dbReference>
<feature type="region of interest" description="Disordered" evidence="1">
    <location>
        <begin position="80"/>
        <end position="115"/>
    </location>
</feature>
<evidence type="ECO:0000256" key="1">
    <source>
        <dbReference type="SAM" id="MobiDB-lite"/>
    </source>
</evidence>
<organism evidence="2 3">
    <name type="scientific">Saccharata proteae CBS 121410</name>
    <dbReference type="NCBI Taxonomy" id="1314787"/>
    <lineage>
        <taxon>Eukaryota</taxon>
        <taxon>Fungi</taxon>
        <taxon>Dikarya</taxon>
        <taxon>Ascomycota</taxon>
        <taxon>Pezizomycotina</taxon>
        <taxon>Dothideomycetes</taxon>
        <taxon>Dothideomycetes incertae sedis</taxon>
        <taxon>Botryosphaeriales</taxon>
        <taxon>Saccharataceae</taxon>
        <taxon>Saccharata</taxon>
    </lineage>
</organism>